<dbReference type="EMBL" id="JBHMQT010000012">
    <property type="protein sequence ID" value="MFC0862299.1"/>
    <property type="molecule type" value="Genomic_DNA"/>
</dbReference>
<dbReference type="PANTHER" id="PTHR34296:SF2">
    <property type="entry name" value="ABC TRANSPORTER GUANOSINE-BINDING PROTEIN NUPN"/>
    <property type="match status" value="1"/>
</dbReference>
<organism evidence="9 10">
    <name type="scientific">Sphaerimonospora cavernae</name>
    <dbReference type="NCBI Taxonomy" id="1740611"/>
    <lineage>
        <taxon>Bacteria</taxon>
        <taxon>Bacillati</taxon>
        <taxon>Actinomycetota</taxon>
        <taxon>Actinomycetes</taxon>
        <taxon>Streptosporangiales</taxon>
        <taxon>Streptosporangiaceae</taxon>
        <taxon>Sphaerimonospora</taxon>
    </lineage>
</organism>
<feature type="domain" description="ABC transporter substrate-binding protein PnrA-like" evidence="8">
    <location>
        <begin position="45"/>
        <end position="263"/>
    </location>
</feature>
<evidence type="ECO:0000256" key="2">
    <source>
        <dbReference type="ARBA" id="ARBA00008610"/>
    </source>
</evidence>
<evidence type="ECO:0000256" key="5">
    <source>
        <dbReference type="ARBA" id="ARBA00023136"/>
    </source>
</evidence>
<dbReference type="Proteomes" id="UP001589870">
    <property type="component" value="Unassembled WGS sequence"/>
</dbReference>
<comment type="subcellular location">
    <subcellularLocation>
        <location evidence="1">Cell membrane</location>
        <topology evidence="1">Lipid-anchor</topology>
    </subcellularLocation>
</comment>
<evidence type="ECO:0000256" key="3">
    <source>
        <dbReference type="ARBA" id="ARBA00022475"/>
    </source>
</evidence>
<evidence type="ECO:0000256" key="1">
    <source>
        <dbReference type="ARBA" id="ARBA00004193"/>
    </source>
</evidence>
<keyword evidence="6" id="KW-0449">Lipoprotein</keyword>
<keyword evidence="5" id="KW-0472">Membrane</keyword>
<evidence type="ECO:0000256" key="7">
    <source>
        <dbReference type="SAM" id="SignalP"/>
    </source>
</evidence>
<evidence type="ECO:0000313" key="9">
    <source>
        <dbReference type="EMBL" id="MFC0862299.1"/>
    </source>
</evidence>
<evidence type="ECO:0000256" key="6">
    <source>
        <dbReference type="ARBA" id="ARBA00023288"/>
    </source>
</evidence>
<dbReference type="InterPro" id="IPR003760">
    <property type="entry name" value="PnrA-like"/>
</dbReference>
<feature type="chain" id="PRO_5045101333" evidence="7">
    <location>
        <begin position="31"/>
        <end position="348"/>
    </location>
</feature>
<proteinExistence type="inferred from homology"/>
<gene>
    <name evidence="9" type="ORF">ACFHYQ_08320</name>
</gene>
<evidence type="ECO:0000313" key="10">
    <source>
        <dbReference type="Proteomes" id="UP001589870"/>
    </source>
</evidence>
<evidence type="ECO:0000256" key="4">
    <source>
        <dbReference type="ARBA" id="ARBA00022729"/>
    </source>
</evidence>
<dbReference type="PANTHER" id="PTHR34296">
    <property type="entry name" value="TRANSCRIPTIONAL ACTIVATOR PROTEIN MED"/>
    <property type="match status" value="1"/>
</dbReference>
<keyword evidence="10" id="KW-1185">Reference proteome</keyword>
<dbReference type="PROSITE" id="PS51257">
    <property type="entry name" value="PROKAR_LIPOPROTEIN"/>
    <property type="match status" value="1"/>
</dbReference>
<keyword evidence="4 7" id="KW-0732">Signal</keyword>
<reference evidence="9 10" key="1">
    <citation type="submission" date="2024-09" db="EMBL/GenBank/DDBJ databases">
        <authorList>
            <person name="Sun Q."/>
            <person name="Mori K."/>
        </authorList>
    </citation>
    <scope>NUCLEOTIDE SEQUENCE [LARGE SCALE GENOMIC DNA]</scope>
    <source>
        <strain evidence="9 10">TBRC 1851</strain>
    </source>
</reference>
<evidence type="ECO:0000259" key="8">
    <source>
        <dbReference type="Pfam" id="PF02608"/>
    </source>
</evidence>
<comment type="caution">
    <text evidence="9">The sequence shown here is derived from an EMBL/GenBank/DDBJ whole genome shotgun (WGS) entry which is preliminary data.</text>
</comment>
<feature type="signal peptide" evidence="7">
    <location>
        <begin position="1"/>
        <end position="30"/>
    </location>
</feature>
<name>A0ABV6U1H1_9ACTN</name>
<dbReference type="SUPFAM" id="SSF53822">
    <property type="entry name" value="Periplasmic binding protein-like I"/>
    <property type="match status" value="1"/>
</dbReference>
<accession>A0ABV6U1H1</accession>
<sequence>MKKWSNAVLAITVASGLLLTGCGSTLSASANGTAGQQPDVNGDGKVVIGVMSPGDSKDNGYYQSLVDEATTFAKTQGWNVITLDKINPSDSISQAKNLCRQSVDLIAVGASELKDALSAAPEPVCKGVHWYINGGVGVEQTEYFAQSQENVKEILFAGGLATGLLLKKSGSTKAGFITGPELDFSKQAAAGFSAGMQAVVPEATLVTTYTGDLNDSGKAREAAQAQISLGVKVIYPYLGGATDAVASLARDNQVYTLTPGTDRCADSVGFDISMVFSPGAYLAAALKEFQKGTLKMGQARMWRIGVDDVPTIVMCGEHADLQPQVDQFMADVAAGKYDVEALVGASAK</sequence>
<keyword evidence="3" id="KW-1003">Cell membrane</keyword>
<dbReference type="InterPro" id="IPR028082">
    <property type="entry name" value="Peripla_BP_I"/>
</dbReference>
<dbReference type="InterPro" id="IPR050957">
    <property type="entry name" value="BMP_lipoprotein"/>
</dbReference>
<dbReference type="Pfam" id="PF02608">
    <property type="entry name" value="Bmp"/>
    <property type="match status" value="1"/>
</dbReference>
<dbReference type="Gene3D" id="3.40.50.2300">
    <property type="match status" value="2"/>
</dbReference>
<comment type="similarity">
    <text evidence="2">Belongs to the BMP lipoprotein family.</text>
</comment>
<dbReference type="RefSeq" id="WP_394300513.1">
    <property type="nucleotide sequence ID" value="NZ_JBHMQT010000012.1"/>
</dbReference>
<protein>
    <submittedName>
        <fullName evidence="9">BMP family protein</fullName>
    </submittedName>
</protein>